<protein>
    <submittedName>
        <fullName evidence="1">Uncharacterized protein</fullName>
    </submittedName>
</protein>
<organism evidence="1">
    <name type="scientific">Arundo donax</name>
    <name type="common">Giant reed</name>
    <name type="synonym">Donax arundinaceus</name>
    <dbReference type="NCBI Taxonomy" id="35708"/>
    <lineage>
        <taxon>Eukaryota</taxon>
        <taxon>Viridiplantae</taxon>
        <taxon>Streptophyta</taxon>
        <taxon>Embryophyta</taxon>
        <taxon>Tracheophyta</taxon>
        <taxon>Spermatophyta</taxon>
        <taxon>Magnoliopsida</taxon>
        <taxon>Liliopsida</taxon>
        <taxon>Poales</taxon>
        <taxon>Poaceae</taxon>
        <taxon>PACMAD clade</taxon>
        <taxon>Arundinoideae</taxon>
        <taxon>Arundineae</taxon>
        <taxon>Arundo</taxon>
    </lineage>
</organism>
<reference evidence="1" key="1">
    <citation type="submission" date="2014-09" db="EMBL/GenBank/DDBJ databases">
        <authorList>
            <person name="Magalhaes I.L.F."/>
            <person name="Oliveira U."/>
            <person name="Santos F.R."/>
            <person name="Vidigal T.H.D.A."/>
            <person name="Brescovit A.D."/>
            <person name="Santos A.J."/>
        </authorList>
    </citation>
    <scope>NUCLEOTIDE SEQUENCE</scope>
    <source>
        <tissue evidence="1">Shoot tissue taken approximately 20 cm above the soil surface</tissue>
    </source>
</reference>
<evidence type="ECO:0000313" key="1">
    <source>
        <dbReference type="EMBL" id="JAD91391.1"/>
    </source>
</evidence>
<name>A0A0A9DUA7_ARUDO</name>
<dbReference type="EMBL" id="GBRH01206504">
    <property type="protein sequence ID" value="JAD91391.1"/>
    <property type="molecule type" value="Transcribed_RNA"/>
</dbReference>
<dbReference type="AlphaFoldDB" id="A0A0A9DUA7"/>
<accession>A0A0A9DUA7</accession>
<sequence length="32" mass="3983">MVTRGSMQIFCQNETIFSDRAHMHRNDYFFLW</sequence>
<proteinExistence type="predicted"/>
<reference evidence="1" key="2">
    <citation type="journal article" date="2015" name="Data Brief">
        <title>Shoot transcriptome of the giant reed, Arundo donax.</title>
        <authorList>
            <person name="Barrero R.A."/>
            <person name="Guerrero F.D."/>
            <person name="Moolhuijzen P."/>
            <person name="Goolsby J.A."/>
            <person name="Tidwell J."/>
            <person name="Bellgard S.E."/>
            <person name="Bellgard M.I."/>
        </authorList>
    </citation>
    <scope>NUCLEOTIDE SEQUENCE</scope>
    <source>
        <tissue evidence="1">Shoot tissue taken approximately 20 cm above the soil surface</tissue>
    </source>
</reference>